<reference evidence="3 4" key="1">
    <citation type="submission" date="2024-02" db="EMBL/GenBank/DDBJ databases">
        <authorList>
            <person name="Saticioglu I.B."/>
        </authorList>
    </citation>
    <scope>NUCLEOTIDE SEQUENCE [LARGE SCALE GENOMIC DNA]</scope>
    <source>
        <strain evidence="3 4">Mu-80</strain>
    </source>
</reference>
<evidence type="ECO:0000256" key="1">
    <source>
        <dbReference type="SAM" id="Phobius"/>
    </source>
</evidence>
<sequence length="143" mass="15109">MHWCPDPEAPRGATWTDLLGEPQQLDIEVRAGEATVIENLPLGTEVTLTENAAEVPANARWHGATWSTDDESVAVGGTDGNAVMIVVSGENGAQAEIEVSNEFEKLPDLAVTGGPMITASVVVLAALLIGVGILMLVLRRRRV</sequence>
<keyword evidence="4" id="KW-1185">Reference proteome</keyword>
<organism evidence="3 4">
    <name type="scientific">Microbacterium bandirmense</name>
    <dbReference type="NCBI Taxonomy" id="3122050"/>
    <lineage>
        <taxon>Bacteria</taxon>
        <taxon>Bacillati</taxon>
        <taxon>Actinomycetota</taxon>
        <taxon>Actinomycetes</taxon>
        <taxon>Micrococcales</taxon>
        <taxon>Microbacteriaceae</taxon>
        <taxon>Microbacterium</taxon>
    </lineage>
</organism>
<comment type="caution">
    <text evidence="3">The sequence shown here is derived from an EMBL/GenBank/DDBJ whole genome shotgun (WGS) entry which is preliminary data.</text>
</comment>
<keyword evidence="1" id="KW-0812">Transmembrane</keyword>
<dbReference type="EMBL" id="JBBDGM010000015">
    <property type="protein sequence ID" value="MEJ1089566.1"/>
    <property type="molecule type" value="Genomic_DNA"/>
</dbReference>
<dbReference type="RefSeq" id="WP_337333214.1">
    <property type="nucleotide sequence ID" value="NZ_JBBDGM010000015.1"/>
</dbReference>
<evidence type="ECO:0000313" key="3">
    <source>
        <dbReference type="EMBL" id="MEJ1089566.1"/>
    </source>
</evidence>
<name>A0ABU8LF42_9MICO</name>
<keyword evidence="1" id="KW-1133">Transmembrane helix</keyword>
<proteinExistence type="predicted"/>
<keyword evidence="1" id="KW-0472">Membrane</keyword>
<evidence type="ECO:0000313" key="4">
    <source>
        <dbReference type="Proteomes" id="UP001371224"/>
    </source>
</evidence>
<dbReference type="CDD" id="cd12087">
    <property type="entry name" value="TM_EGFR-like"/>
    <property type="match status" value="1"/>
</dbReference>
<protein>
    <submittedName>
        <fullName evidence="3">DUF5979 domain-containing protein</fullName>
    </submittedName>
</protein>
<accession>A0ABU8LF42</accession>
<dbReference type="Pfam" id="PF19407">
    <property type="entry name" value="DUF5979"/>
    <property type="match status" value="1"/>
</dbReference>
<dbReference type="InterPro" id="IPR046022">
    <property type="entry name" value="DUF5979"/>
</dbReference>
<evidence type="ECO:0000259" key="2">
    <source>
        <dbReference type="Pfam" id="PF19407"/>
    </source>
</evidence>
<feature type="domain" description="DUF5979" evidence="2">
    <location>
        <begin position="24"/>
        <end position="104"/>
    </location>
</feature>
<gene>
    <name evidence="3" type="ORF">WDU99_14710</name>
</gene>
<feature type="transmembrane region" description="Helical" evidence="1">
    <location>
        <begin position="116"/>
        <end position="138"/>
    </location>
</feature>
<dbReference type="Proteomes" id="UP001371224">
    <property type="component" value="Unassembled WGS sequence"/>
</dbReference>